<dbReference type="InterPro" id="IPR015890">
    <property type="entry name" value="Chorismate_C"/>
</dbReference>
<dbReference type="InterPro" id="IPR029062">
    <property type="entry name" value="Class_I_gatase-like"/>
</dbReference>
<dbReference type="PANTHER" id="PTHR11236">
    <property type="entry name" value="AMINOBENZOATE/ANTHRANILATE SYNTHASE"/>
    <property type="match status" value="1"/>
</dbReference>
<feature type="domain" description="Glutamine amidotransferase" evidence="5">
    <location>
        <begin position="471"/>
        <end position="650"/>
    </location>
</feature>
<dbReference type="CDD" id="cd01743">
    <property type="entry name" value="GATase1_Anthranilate_Synthase"/>
    <property type="match status" value="1"/>
</dbReference>
<evidence type="ECO:0000256" key="4">
    <source>
        <dbReference type="ARBA" id="ARBA00047683"/>
    </source>
</evidence>
<dbReference type="Gene3D" id="3.40.50.880">
    <property type="match status" value="1"/>
</dbReference>
<dbReference type="Proteomes" id="UP000199004">
    <property type="component" value="Unassembled WGS sequence"/>
</dbReference>
<dbReference type="SUPFAM" id="SSF56322">
    <property type="entry name" value="ADC synthase"/>
    <property type="match status" value="1"/>
</dbReference>
<dbReference type="InterPro" id="IPR005801">
    <property type="entry name" value="ADC_synthase"/>
</dbReference>
<keyword evidence="8" id="KW-1185">Reference proteome</keyword>
<dbReference type="InterPro" id="IPR019999">
    <property type="entry name" value="Anth_synth_I-like"/>
</dbReference>
<keyword evidence="3" id="KW-0456">Lyase</keyword>
<dbReference type="PANTHER" id="PTHR11236:SF49">
    <property type="entry name" value="ANTHRANILATE SYNTHASE COMPONENT 1"/>
    <property type="match status" value="1"/>
</dbReference>
<evidence type="ECO:0000313" key="7">
    <source>
        <dbReference type="EMBL" id="SDN78666.1"/>
    </source>
</evidence>
<dbReference type="PROSITE" id="PS51273">
    <property type="entry name" value="GATASE_TYPE_1"/>
    <property type="match status" value="1"/>
</dbReference>
<gene>
    <name evidence="7" type="ORF">SAMN05192576_2789</name>
</gene>
<keyword evidence="2" id="KW-0315">Glutamine amidotransferase</keyword>
<evidence type="ECO:0000259" key="6">
    <source>
        <dbReference type="Pfam" id="PF00425"/>
    </source>
</evidence>
<dbReference type="Gene3D" id="3.60.120.10">
    <property type="entry name" value="Anthranilate synthase"/>
    <property type="match status" value="1"/>
</dbReference>
<comment type="catalytic activity">
    <reaction evidence="4">
        <text>chorismate + L-glutamine = anthranilate + pyruvate + L-glutamate + H(+)</text>
        <dbReference type="Rhea" id="RHEA:21732"/>
        <dbReference type="ChEBI" id="CHEBI:15361"/>
        <dbReference type="ChEBI" id="CHEBI:15378"/>
        <dbReference type="ChEBI" id="CHEBI:16567"/>
        <dbReference type="ChEBI" id="CHEBI:29748"/>
        <dbReference type="ChEBI" id="CHEBI:29985"/>
        <dbReference type="ChEBI" id="CHEBI:58359"/>
        <dbReference type="EC" id="4.1.3.27"/>
    </reaction>
</comment>
<dbReference type="Pfam" id="PF00425">
    <property type="entry name" value="Chorismate_bind"/>
    <property type="match status" value="1"/>
</dbReference>
<dbReference type="OrthoDB" id="8594609at2"/>
<organism evidence="7 8">
    <name type="scientific">Nocardioides szechwanensis</name>
    <dbReference type="NCBI Taxonomy" id="1005944"/>
    <lineage>
        <taxon>Bacteria</taxon>
        <taxon>Bacillati</taxon>
        <taxon>Actinomycetota</taxon>
        <taxon>Actinomycetes</taxon>
        <taxon>Propionibacteriales</taxon>
        <taxon>Nocardioidaceae</taxon>
        <taxon>Nocardioides</taxon>
    </lineage>
</organism>
<dbReference type="PRINTS" id="PR00096">
    <property type="entry name" value="GATASE"/>
</dbReference>
<dbReference type="GO" id="GO:0004049">
    <property type="term" value="F:anthranilate synthase activity"/>
    <property type="evidence" value="ECO:0007669"/>
    <property type="project" value="UniProtKB-EC"/>
</dbReference>
<dbReference type="RefSeq" id="WP_091025409.1">
    <property type="nucleotide sequence ID" value="NZ_BKAE01000010.1"/>
</dbReference>
<dbReference type="InterPro" id="IPR017926">
    <property type="entry name" value="GATASE"/>
</dbReference>
<proteinExistence type="predicted"/>
<dbReference type="STRING" id="1005944.SAMN05192576_2789"/>
<accession>A0A1H0E8P8</accession>
<protein>
    <recommendedName>
        <fullName evidence="1">anthranilate synthase</fullName>
        <ecNumber evidence="1">4.1.3.27</ecNumber>
    </recommendedName>
</protein>
<sequence length="664" mass="71887">MSETSAARDAIAALQGHEAWAIIRRSTRAGDRDTVGLVGGRRSVVESLLDVPLTDGVPSDAHIADRLLAIPFRQVAERGFEAHDDGTPLVVVDVDTELEFSVAEIIAAIDDVPVEFTDRGGFETGDEEYGGLVKAIIEDEIGQGEGANLVIGRHYRAKVADWGPATALTVFKRLLERERGAYWTYVFFTGDRYLIGASPERHVTIHPVRDGAERGTSERPSGRSRLADVRMNPISGTFRIPRSGDGAPVKQQLLDFLHDEKEIYELFMVVDEELKMMCDLCHEGGQVLGPFLKPMTHLIHTEYLLAGRTDRDVREVLRDTMYAATVTGSPVENACRLIKQYETEGRGYYGAALAILGRDAEGGPEVDSPIVIRSADVGLDGSLKVTAGATLVRDSDPAYEVAETHAKAAGILRAFGLVPAAPVPDVNIAELVNDEDVLLTLNARNRRLSSFWLTDQAGSPPDRRLAGKSVVILDGEDDFVNMLRHVLGVLGLTSSVVRHEDYVAGCLDGFDLVIVGPGPGDPRDGHDPKMARMRDAVAALLASGQPFLAVCLGHQTLCHQLGIPLVYKDIVFQGTQSPVVVNGRTERVGFYNTFVGRAGDQALPAGVSVDADADTDDINVLTGPHYRGIQFHAESILTERGYDVLHEIVVELVLGGRGAEPRDG</sequence>
<dbReference type="PRINTS" id="PR00097">
    <property type="entry name" value="ANTSNTHASEII"/>
</dbReference>
<evidence type="ECO:0000259" key="5">
    <source>
        <dbReference type="Pfam" id="PF00117"/>
    </source>
</evidence>
<dbReference type="EC" id="4.1.3.27" evidence="1"/>
<evidence type="ECO:0000256" key="1">
    <source>
        <dbReference type="ARBA" id="ARBA00012266"/>
    </source>
</evidence>
<evidence type="ECO:0000256" key="2">
    <source>
        <dbReference type="ARBA" id="ARBA00022962"/>
    </source>
</evidence>
<dbReference type="InterPro" id="IPR006221">
    <property type="entry name" value="TrpG/PapA_dom"/>
</dbReference>
<feature type="domain" description="Chorismate-utilising enzyme C-terminal" evidence="6">
    <location>
        <begin position="127"/>
        <end position="407"/>
    </location>
</feature>
<dbReference type="AlphaFoldDB" id="A0A1H0E8P8"/>
<dbReference type="GO" id="GO:0000162">
    <property type="term" value="P:L-tryptophan biosynthetic process"/>
    <property type="evidence" value="ECO:0007669"/>
    <property type="project" value="TreeGrafter"/>
</dbReference>
<name>A0A1H0E8P8_9ACTN</name>
<reference evidence="8" key="1">
    <citation type="submission" date="2016-10" db="EMBL/GenBank/DDBJ databases">
        <authorList>
            <person name="Varghese N."/>
            <person name="Submissions S."/>
        </authorList>
    </citation>
    <scope>NUCLEOTIDE SEQUENCE [LARGE SCALE GENOMIC DNA]</scope>
    <source>
        <strain evidence="8">CGMCC 1.11147</strain>
    </source>
</reference>
<dbReference type="Pfam" id="PF00117">
    <property type="entry name" value="GATase"/>
    <property type="match status" value="1"/>
</dbReference>
<evidence type="ECO:0000256" key="3">
    <source>
        <dbReference type="ARBA" id="ARBA00023239"/>
    </source>
</evidence>
<dbReference type="EMBL" id="FNIC01000004">
    <property type="protein sequence ID" value="SDN78666.1"/>
    <property type="molecule type" value="Genomic_DNA"/>
</dbReference>
<dbReference type="SUPFAM" id="SSF52317">
    <property type="entry name" value="Class I glutamine amidotransferase-like"/>
    <property type="match status" value="1"/>
</dbReference>
<evidence type="ECO:0000313" key="8">
    <source>
        <dbReference type="Proteomes" id="UP000199004"/>
    </source>
</evidence>